<dbReference type="AlphaFoldDB" id="A0A166N4J2"/>
<name>A0A166N4J2_PSEFL</name>
<proteinExistence type="predicted"/>
<comment type="caution">
    <text evidence="1">The sequence shown here is derived from an EMBL/GenBank/DDBJ whole genome shotgun (WGS) entry which is preliminary data.</text>
</comment>
<evidence type="ECO:0000313" key="1">
    <source>
        <dbReference type="EMBL" id="KZN16720.1"/>
    </source>
</evidence>
<dbReference type="EMBL" id="LUKJ01000003">
    <property type="protein sequence ID" value="KZN16720.1"/>
    <property type="molecule type" value="Genomic_DNA"/>
</dbReference>
<gene>
    <name evidence="1" type="ORF">A1D17_11345</name>
</gene>
<reference evidence="2" key="1">
    <citation type="submission" date="2016-03" db="EMBL/GenBank/DDBJ databases">
        <authorList>
            <person name="Ray J."/>
            <person name="Price M."/>
            <person name="Deutschbauer A."/>
        </authorList>
    </citation>
    <scope>NUCLEOTIDE SEQUENCE [LARGE SCALE GENOMIC DNA]</scope>
    <source>
        <strain evidence="2">FW300-N1B4</strain>
    </source>
</reference>
<sequence length="229" mass="25540">MAQLYSLLRVGNAVVALSDIEKISAYDDVVHSSLLAQLVANKKIESMKVESWYDAYVAVLDDFWIRNFKFRQDFSLNGLNASSALEWASAAMANSGSEDHALGGFLAYAAQLPCYVPAIQIWPEERCEEEMQEPCLPLKAVRLLAIVGQSPTSISSIYLEFKTRQALTLNPWSQRFEVDDVEGQVCVRYARANLSETLYALSREAITHKLGNRLADNVALLVEKVDMGQ</sequence>
<dbReference type="OrthoDB" id="7025630at2"/>
<evidence type="ECO:0000313" key="2">
    <source>
        <dbReference type="Proteomes" id="UP000076489"/>
    </source>
</evidence>
<dbReference type="Proteomes" id="UP000076489">
    <property type="component" value="Unassembled WGS sequence"/>
</dbReference>
<protein>
    <submittedName>
        <fullName evidence="1">Uncharacterized protein</fullName>
    </submittedName>
</protein>
<accession>A0A166N4J2</accession>
<dbReference type="RefSeq" id="WP_063341689.1">
    <property type="nucleotide sequence ID" value="NZ_LUKJ01000003.1"/>
</dbReference>
<organism evidence="1 2">
    <name type="scientific">Pseudomonas fluorescens</name>
    <dbReference type="NCBI Taxonomy" id="294"/>
    <lineage>
        <taxon>Bacteria</taxon>
        <taxon>Pseudomonadati</taxon>
        <taxon>Pseudomonadota</taxon>
        <taxon>Gammaproteobacteria</taxon>
        <taxon>Pseudomonadales</taxon>
        <taxon>Pseudomonadaceae</taxon>
        <taxon>Pseudomonas</taxon>
    </lineage>
</organism>
<reference evidence="1 2" key="2">
    <citation type="journal article" date="2018" name="Nature">
        <title>Mutant phenotypes for thousands of bacterial genes of unknown function.</title>
        <authorList>
            <person name="Price M.N."/>
            <person name="Wetmore K.M."/>
            <person name="Waters R.J."/>
            <person name="Callaghan M."/>
            <person name="Ray J."/>
            <person name="Liu H."/>
            <person name="Kuehl J.V."/>
            <person name="Melnyk R.A."/>
            <person name="Lamson J.S."/>
            <person name="Suh Y."/>
            <person name="Carlson H.K."/>
            <person name="Esquivel Z."/>
            <person name="Sadeeshkumar H."/>
            <person name="Chakraborty R."/>
            <person name="Zane G.M."/>
            <person name="Rubin B.E."/>
            <person name="Wall J.D."/>
            <person name="Visel A."/>
            <person name="Bristow J."/>
            <person name="Blow M.J."/>
            <person name="Arkin A.P."/>
            <person name="Deutschbauer A.M."/>
        </authorList>
    </citation>
    <scope>NUCLEOTIDE SEQUENCE [LARGE SCALE GENOMIC DNA]</scope>
    <source>
        <strain evidence="1 2">FW300-N1B4</strain>
    </source>
</reference>